<keyword evidence="3" id="KW-1185">Reference proteome</keyword>
<evidence type="ECO:0000313" key="3">
    <source>
        <dbReference type="Proteomes" id="UP000887159"/>
    </source>
</evidence>
<comment type="caution">
    <text evidence="2">The sequence shown here is derived from an EMBL/GenBank/DDBJ whole genome shotgun (WGS) entry which is preliminary data.</text>
</comment>
<evidence type="ECO:0000256" key="1">
    <source>
        <dbReference type="SAM" id="Phobius"/>
    </source>
</evidence>
<sequence length="110" mass="12362">MSSSLVPLKTLRAEIDDEMGVHLCESGLHVAHSPISGGLGCGRQRNAAVVEWDSTLWLFSVPLHSCLQRRKRVSILWNLPTFVVVVLVFTRFIVDRVGFFLHESHNLVII</sequence>
<feature type="transmembrane region" description="Helical" evidence="1">
    <location>
        <begin position="75"/>
        <end position="94"/>
    </location>
</feature>
<evidence type="ECO:0008006" key="4">
    <source>
        <dbReference type="Google" id="ProtNLM"/>
    </source>
</evidence>
<organism evidence="2 3">
    <name type="scientific">Trichonephila clavipes</name>
    <name type="common">Golden silk orbweaver</name>
    <name type="synonym">Nephila clavipes</name>
    <dbReference type="NCBI Taxonomy" id="2585209"/>
    <lineage>
        <taxon>Eukaryota</taxon>
        <taxon>Metazoa</taxon>
        <taxon>Ecdysozoa</taxon>
        <taxon>Arthropoda</taxon>
        <taxon>Chelicerata</taxon>
        <taxon>Arachnida</taxon>
        <taxon>Araneae</taxon>
        <taxon>Araneomorphae</taxon>
        <taxon>Entelegynae</taxon>
        <taxon>Araneoidea</taxon>
        <taxon>Nephilidae</taxon>
        <taxon>Trichonephila</taxon>
    </lineage>
</organism>
<keyword evidence="1" id="KW-0472">Membrane</keyword>
<dbReference type="EMBL" id="BMAU01021142">
    <property type="protein sequence ID" value="GFX92115.1"/>
    <property type="molecule type" value="Genomic_DNA"/>
</dbReference>
<accession>A0A8X6RKH6</accession>
<name>A0A8X6RKH6_TRICX</name>
<keyword evidence="1" id="KW-1133">Transmembrane helix</keyword>
<dbReference type="Proteomes" id="UP000887159">
    <property type="component" value="Unassembled WGS sequence"/>
</dbReference>
<keyword evidence="1" id="KW-0812">Transmembrane</keyword>
<evidence type="ECO:0000313" key="2">
    <source>
        <dbReference type="EMBL" id="GFX92115.1"/>
    </source>
</evidence>
<gene>
    <name evidence="2" type="ORF">TNCV_1740351</name>
</gene>
<reference evidence="2" key="1">
    <citation type="submission" date="2020-08" db="EMBL/GenBank/DDBJ databases">
        <title>Multicomponent nature underlies the extraordinary mechanical properties of spider dragline silk.</title>
        <authorList>
            <person name="Kono N."/>
            <person name="Nakamura H."/>
            <person name="Mori M."/>
            <person name="Yoshida Y."/>
            <person name="Ohtoshi R."/>
            <person name="Malay A.D."/>
            <person name="Moran D.A.P."/>
            <person name="Tomita M."/>
            <person name="Numata K."/>
            <person name="Arakawa K."/>
        </authorList>
    </citation>
    <scope>NUCLEOTIDE SEQUENCE</scope>
</reference>
<protein>
    <recommendedName>
        <fullName evidence="4">Transmembrane protein</fullName>
    </recommendedName>
</protein>
<proteinExistence type="predicted"/>
<dbReference type="AlphaFoldDB" id="A0A8X6RKH6"/>